<evidence type="ECO:0000256" key="1">
    <source>
        <dbReference type="ARBA" id="ARBA00022737"/>
    </source>
</evidence>
<evidence type="ECO:0000256" key="4">
    <source>
        <dbReference type="SAM" id="MobiDB-lite"/>
    </source>
</evidence>
<dbReference type="Proteomes" id="UP000826573">
    <property type="component" value="Unassembled WGS sequence"/>
</dbReference>
<dbReference type="PROSITE" id="PS50088">
    <property type="entry name" value="ANK_REPEAT"/>
    <property type="match status" value="4"/>
</dbReference>
<dbReference type="SMART" id="SM00248">
    <property type="entry name" value="ANK"/>
    <property type="match status" value="7"/>
</dbReference>
<dbReference type="PANTHER" id="PTHR24198">
    <property type="entry name" value="ANKYRIN REPEAT AND PROTEIN KINASE DOMAIN-CONTAINING PROTEIN"/>
    <property type="match status" value="1"/>
</dbReference>
<gene>
    <name evidence="5" type="ORF">TsFJ059_000161</name>
</gene>
<evidence type="ECO:0000313" key="5">
    <source>
        <dbReference type="EMBL" id="KAH0531311.1"/>
    </source>
</evidence>
<dbReference type="Pfam" id="PF00023">
    <property type="entry name" value="Ank"/>
    <property type="match status" value="1"/>
</dbReference>
<dbReference type="Pfam" id="PF12796">
    <property type="entry name" value="Ank_2"/>
    <property type="match status" value="2"/>
</dbReference>
<protein>
    <recommendedName>
        <fullName evidence="7">Ankyrin</fullName>
    </recommendedName>
</protein>
<sequence>MDSTPDENSSRDTQLSKLPATVAIRDASSFYWMLGLINAGYINEKRQTRLHFIQRRTRVSIVELLVAAKTPSDTQDEDGYTPLAIAVRVGNSGVARYLVERGANVNVFGPKFGSISHIAVANGDFNLFKFLIDTGADREAVDPNYGRSLLYTALCIYDDRKQWRIITYLVDEVKIPINKFGGYFGYPIIKAASSVGNNVMSSVRSLKFLIRRKAEVNITDSEGRTALHIACAYSPMECMKTLVEAGANVDTKDKFGRLPIHFAAGVDSVDVVAYLLDQYKDIHINVADQDGWTPLMWAARTGSADIITMLAERGADVWARGRGIGAGGEWSALKLMNFSDKNTDLRHLLEPKERSRGTSESIEEWDDNFHEIKPGHQKEGDYCDSCFMVIEPLYREEDSKSDEDAAAEAKNSDGEDFNLDGDY</sequence>
<dbReference type="PROSITE" id="PS50297">
    <property type="entry name" value="ANK_REP_REGION"/>
    <property type="match status" value="3"/>
</dbReference>
<dbReference type="Gene3D" id="1.25.40.20">
    <property type="entry name" value="Ankyrin repeat-containing domain"/>
    <property type="match status" value="1"/>
</dbReference>
<feature type="region of interest" description="Disordered" evidence="4">
    <location>
        <begin position="396"/>
        <end position="423"/>
    </location>
</feature>
<proteinExistence type="predicted"/>
<reference evidence="5 6" key="1">
    <citation type="submission" date="2021-08" db="EMBL/GenBank/DDBJ databases">
        <title>The highly contiguous genome resource for Trichoderma semiorbis FJ059, a fungal antagonistic to plant pathogens.</title>
        <authorList>
            <person name="Liu T."/>
        </authorList>
    </citation>
    <scope>NUCLEOTIDE SEQUENCE [LARGE SCALE GENOMIC DNA]</scope>
    <source>
        <strain evidence="5 6">FJ059</strain>
    </source>
</reference>
<dbReference type="InterPro" id="IPR036770">
    <property type="entry name" value="Ankyrin_rpt-contain_sf"/>
</dbReference>
<feature type="repeat" description="ANK" evidence="3">
    <location>
        <begin position="117"/>
        <end position="143"/>
    </location>
</feature>
<feature type="repeat" description="ANK" evidence="3">
    <location>
        <begin position="222"/>
        <end position="254"/>
    </location>
</feature>
<evidence type="ECO:0008006" key="7">
    <source>
        <dbReference type="Google" id="ProtNLM"/>
    </source>
</evidence>
<keyword evidence="6" id="KW-1185">Reference proteome</keyword>
<feature type="repeat" description="ANK" evidence="3">
    <location>
        <begin position="78"/>
        <end position="110"/>
    </location>
</feature>
<keyword evidence="2 3" id="KW-0040">ANK repeat</keyword>
<feature type="repeat" description="ANK" evidence="3">
    <location>
        <begin position="290"/>
        <end position="322"/>
    </location>
</feature>
<keyword evidence="1" id="KW-0677">Repeat</keyword>
<dbReference type="PANTHER" id="PTHR24198:SF165">
    <property type="entry name" value="ANKYRIN REPEAT-CONTAINING PROTEIN-RELATED"/>
    <property type="match status" value="1"/>
</dbReference>
<dbReference type="SUPFAM" id="SSF48403">
    <property type="entry name" value="Ankyrin repeat"/>
    <property type="match status" value="1"/>
</dbReference>
<dbReference type="AlphaFoldDB" id="A0A9P8HRM3"/>
<comment type="caution">
    <text evidence="5">The sequence shown here is derived from an EMBL/GenBank/DDBJ whole genome shotgun (WGS) entry which is preliminary data.</text>
</comment>
<dbReference type="InterPro" id="IPR002110">
    <property type="entry name" value="Ankyrin_rpt"/>
</dbReference>
<organism evidence="5 6">
    <name type="scientific">Trichoderma semiorbis</name>
    <dbReference type="NCBI Taxonomy" id="1491008"/>
    <lineage>
        <taxon>Eukaryota</taxon>
        <taxon>Fungi</taxon>
        <taxon>Dikarya</taxon>
        <taxon>Ascomycota</taxon>
        <taxon>Pezizomycotina</taxon>
        <taxon>Sordariomycetes</taxon>
        <taxon>Hypocreomycetidae</taxon>
        <taxon>Hypocreales</taxon>
        <taxon>Hypocreaceae</taxon>
        <taxon>Trichoderma</taxon>
    </lineage>
</organism>
<evidence type="ECO:0000256" key="3">
    <source>
        <dbReference type="PROSITE-ProRule" id="PRU00023"/>
    </source>
</evidence>
<accession>A0A9P8HRM3</accession>
<dbReference type="EMBL" id="JAIMJC010000001">
    <property type="protein sequence ID" value="KAH0531311.1"/>
    <property type="molecule type" value="Genomic_DNA"/>
</dbReference>
<evidence type="ECO:0000313" key="6">
    <source>
        <dbReference type="Proteomes" id="UP000826573"/>
    </source>
</evidence>
<evidence type="ECO:0000256" key="2">
    <source>
        <dbReference type="ARBA" id="ARBA00023043"/>
    </source>
</evidence>
<feature type="compositionally biased region" description="Acidic residues" evidence="4">
    <location>
        <begin position="414"/>
        <end position="423"/>
    </location>
</feature>
<name>A0A9P8HRM3_9HYPO</name>